<keyword evidence="2" id="KW-0472">Membrane</keyword>
<dbReference type="Pfam" id="PF03544">
    <property type="entry name" value="TonB_C"/>
    <property type="match status" value="1"/>
</dbReference>
<gene>
    <name evidence="4" type="ORF">ABS766_16055</name>
</gene>
<keyword evidence="2" id="KW-0812">Transmembrane</keyword>
<dbReference type="Proteomes" id="UP001629156">
    <property type="component" value="Unassembled WGS sequence"/>
</dbReference>
<evidence type="ECO:0000259" key="3">
    <source>
        <dbReference type="Pfam" id="PF03544"/>
    </source>
</evidence>
<dbReference type="InterPro" id="IPR037682">
    <property type="entry name" value="TonB_C"/>
</dbReference>
<comment type="caution">
    <text evidence="4">The sequence shown here is derived from an EMBL/GenBank/DDBJ whole genome shotgun (WGS) entry which is preliminary data.</text>
</comment>
<evidence type="ECO:0000256" key="2">
    <source>
        <dbReference type="SAM" id="Phobius"/>
    </source>
</evidence>
<dbReference type="SUPFAM" id="SSF74653">
    <property type="entry name" value="TolA/TonB C-terminal domain"/>
    <property type="match status" value="1"/>
</dbReference>
<sequence>MSKANVFNQEWIDLVFEGRNQTYGAYQLRRDDNKTTLLALISGILLLGVLIAIPAISSRFANNNNVPGNSNTPPIINDSIVVHVLEQPEKPKTPETPPENTEPVQSAAPRPTQPTTALKPLSPTSSPVDDVPTMEDFENTNPGPVTDPGTGLDGIDLGDPIGTAPSGHGTSAAGIPEGSENLGTVDIKPEFPGGLQNFYSEVSRKFRVPDASNAMTLKVYVSFIVEKDGSMSNIKVGRDPGYGIAQEAIRVLKSIKTKWEPGVKNGIKVRTSYSLPITVQVH</sequence>
<evidence type="ECO:0000313" key="4">
    <source>
        <dbReference type="EMBL" id="MFL9845936.1"/>
    </source>
</evidence>
<dbReference type="PANTHER" id="PTHR33446:SF2">
    <property type="entry name" value="PROTEIN TONB"/>
    <property type="match status" value="1"/>
</dbReference>
<reference evidence="4 5" key="1">
    <citation type="submission" date="2024-06" db="EMBL/GenBank/DDBJ databases">
        <authorList>
            <person name="Kaempfer P."/>
            <person name="Viver T."/>
        </authorList>
    </citation>
    <scope>NUCLEOTIDE SEQUENCE [LARGE SCALE GENOMIC DNA]</scope>
    <source>
        <strain evidence="4 5">ST-119</strain>
    </source>
</reference>
<dbReference type="PANTHER" id="PTHR33446">
    <property type="entry name" value="PROTEIN TONB-RELATED"/>
    <property type="match status" value="1"/>
</dbReference>
<dbReference type="EMBL" id="JBELPZ010000025">
    <property type="protein sequence ID" value="MFL9845936.1"/>
    <property type="molecule type" value="Genomic_DNA"/>
</dbReference>
<dbReference type="Gene3D" id="3.30.1150.10">
    <property type="match status" value="1"/>
</dbReference>
<accession>A0ABW8Z033</accession>
<evidence type="ECO:0000313" key="5">
    <source>
        <dbReference type="Proteomes" id="UP001629156"/>
    </source>
</evidence>
<organism evidence="4 5">
    <name type="scientific">Flavobacterium rhizosphaerae</name>
    <dbReference type="NCBI Taxonomy" id="3163298"/>
    <lineage>
        <taxon>Bacteria</taxon>
        <taxon>Pseudomonadati</taxon>
        <taxon>Bacteroidota</taxon>
        <taxon>Flavobacteriia</taxon>
        <taxon>Flavobacteriales</taxon>
        <taxon>Flavobacteriaceae</taxon>
        <taxon>Flavobacterium</taxon>
    </lineage>
</organism>
<proteinExistence type="predicted"/>
<feature type="domain" description="TonB C-terminal" evidence="3">
    <location>
        <begin position="218"/>
        <end position="277"/>
    </location>
</feature>
<keyword evidence="5" id="KW-1185">Reference proteome</keyword>
<dbReference type="InterPro" id="IPR051045">
    <property type="entry name" value="TonB-dependent_transducer"/>
</dbReference>
<feature type="transmembrane region" description="Helical" evidence="2">
    <location>
        <begin position="37"/>
        <end position="56"/>
    </location>
</feature>
<feature type="region of interest" description="Disordered" evidence="1">
    <location>
        <begin position="89"/>
        <end position="146"/>
    </location>
</feature>
<protein>
    <submittedName>
        <fullName evidence="4">Energy transducer TonB</fullName>
    </submittedName>
</protein>
<keyword evidence="2" id="KW-1133">Transmembrane helix</keyword>
<evidence type="ECO:0000256" key="1">
    <source>
        <dbReference type="SAM" id="MobiDB-lite"/>
    </source>
</evidence>
<dbReference type="RefSeq" id="WP_408086214.1">
    <property type="nucleotide sequence ID" value="NZ_JBELPZ010000025.1"/>
</dbReference>
<name>A0ABW8Z033_9FLAO</name>